<dbReference type="EMBL" id="HBFQ01034221">
    <property type="protein sequence ID" value="CAD8849768.1"/>
    <property type="molecule type" value="Transcribed_RNA"/>
</dbReference>
<evidence type="ECO:0000313" key="1">
    <source>
        <dbReference type="EMBL" id="CAD8849768.1"/>
    </source>
</evidence>
<organism evidence="1">
    <name type="scientific">Noctiluca scintillans</name>
    <name type="common">Sea sparkle</name>
    <name type="synonym">Red tide dinoflagellate</name>
    <dbReference type="NCBI Taxonomy" id="2966"/>
    <lineage>
        <taxon>Eukaryota</taxon>
        <taxon>Sar</taxon>
        <taxon>Alveolata</taxon>
        <taxon>Dinophyceae</taxon>
        <taxon>Noctilucales</taxon>
        <taxon>Noctilucaceae</taxon>
        <taxon>Noctiluca</taxon>
    </lineage>
</organism>
<reference evidence="1" key="1">
    <citation type="submission" date="2021-01" db="EMBL/GenBank/DDBJ databases">
        <authorList>
            <person name="Corre E."/>
            <person name="Pelletier E."/>
            <person name="Niang G."/>
            <person name="Scheremetjew M."/>
            <person name="Finn R."/>
            <person name="Kale V."/>
            <person name="Holt S."/>
            <person name="Cochrane G."/>
            <person name="Meng A."/>
            <person name="Brown T."/>
            <person name="Cohen L."/>
        </authorList>
    </citation>
    <scope>NUCLEOTIDE SEQUENCE</scope>
</reference>
<accession>A0A7S1ACL2</accession>
<proteinExistence type="predicted"/>
<sequence>MEWWRALQPLAERSRPQLLRVVRSAACLDKVLLCTVAAVYTMVVCRRRFRSASNPDISAMPEGPSENYVLCEEIHTGDRRCWEELCGELEQLSCPVLDRMRLSRPTHCEIFLPDDSAHSFLRPTPSGIQEHPCCECHCIATPRGSVTSVQSDSTGTPPPRFIIPPEWTDWGQCCWSRQQVESPDVVCKSSRTWRKSCHESVLGTEPDSPASRWLSQEHILDLGGMRPSCQVHQMGTPRGSQ</sequence>
<dbReference type="AlphaFoldDB" id="A0A7S1ACL2"/>
<protein>
    <submittedName>
        <fullName evidence="1">Uncharacterized protein</fullName>
    </submittedName>
</protein>
<name>A0A7S1ACL2_NOCSC</name>
<gene>
    <name evidence="1" type="ORF">NSCI0253_LOCUS24118</name>
</gene>